<feature type="compositionally biased region" description="Polar residues" evidence="1">
    <location>
        <begin position="81"/>
        <end position="97"/>
    </location>
</feature>
<dbReference type="EMBL" id="JBJKFK010001152">
    <property type="protein sequence ID" value="KAL3313923.1"/>
    <property type="molecule type" value="Genomic_DNA"/>
</dbReference>
<proteinExistence type="predicted"/>
<name>A0ABD2Q3G2_9PLAT</name>
<organism evidence="2 3">
    <name type="scientific">Cichlidogyrus casuarinus</name>
    <dbReference type="NCBI Taxonomy" id="1844966"/>
    <lineage>
        <taxon>Eukaryota</taxon>
        <taxon>Metazoa</taxon>
        <taxon>Spiralia</taxon>
        <taxon>Lophotrochozoa</taxon>
        <taxon>Platyhelminthes</taxon>
        <taxon>Monogenea</taxon>
        <taxon>Monopisthocotylea</taxon>
        <taxon>Dactylogyridea</taxon>
        <taxon>Ancyrocephalidae</taxon>
        <taxon>Cichlidogyrus</taxon>
    </lineage>
</organism>
<dbReference type="Proteomes" id="UP001626550">
    <property type="component" value="Unassembled WGS sequence"/>
</dbReference>
<keyword evidence="3" id="KW-1185">Reference proteome</keyword>
<dbReference type="AlphaFoldDB" id="A0ABD2Q3G2"/>
<gene>
    <name evidence="2" type="ORF">Ciccas_007468</name>
</gene>
<protein>
    <submittedName>
        <fullName evidence="2">Uncharacterized protein</fullName>
    </submittedName>
</protein>
<accession>A0ABD2Q3G2</accession>
<comment type="caution">
    <text evidence="2">The sequence shown here is derived from an EMBL/GenBank/DDBJ whole genome shotgun (WGS) entry which is preliminary data.</text>
</comment>
<sequence>MKYNLFVNKKRVIPELTVPLEPANNQFWDPEILSDCGTEEYYGPFVHDLLHINLEHHQQTRGSESSLTSHVTGGRRPQSCFGLSTTDTNYSERSSPKPQLRPYFNRKSSHCACSDDTVSGPGVRILKRLNRHLNMPDQNPQSNDRTKAFFSATVASDSPLLYTREHNLSNDLDESES</sequence>
<evidence type="ECO:0000313" key="3">
    <source>
        <dbReference type="Proteomes" id="UP001626550"/>
    </source>
</evidence>
<evidence type="ECO:0000313" key="2">
    <source>
        <dbReference type="EMBL" id="KAL3313923.1"/>
    </source>
</evidence>
<feature type="compositionally biased region" description="Polar residues" evidence="1">
    <location>
        <begin position="60"/>
        <end position="71"/>
    </location>
</feature>
<reference evidence="2 3" key="1">
    <citation type="submission" date="2024-11" db="EMBL/GenBank/DDBJ databases">
        <title>Adaptive evolution of stress response genes in parasites aligns with host niche diversity.</title>
        <authorList>
            <person name="Hahn C."/>
            <person name="Resl P."/>
        </authorList>
    </citation>
    <scope>NUCLEOTIDE SEQUENCE [LARGE SCALE GENOMIC DNA]</scope>
    <source>
        <strain evidence="2">EGGRZ-B1_66</strain>
        <tissue evidence="2">Body</tissue>
    </source>
</reference>
<evidence type="ECO:0000256" key="1">
    <source>
        <dbReference type="SAM" id="MobiDB-lite"/>
    </source>
</evidence>
<feature type="region of interest" description="Disordered" evidence="1">
    <location>
        <begin position="60"/>
        <end position="99"/>
    </location>
</feature>